<keyword evidence="9" id="KW-0472">Membrane</keyword>
<dbReference type="SUPFAM" id="SSF57850">
    <property type="entry name" value="RING/U-box"/>
    <property type="match status" value="1"/>
</dbReference>
<dbReference type="AlphaFoldDB" id="A0AAV7FHF2"/>
<dbReference type="GO" id="GO:0006511">
    <property type="term" value="P:ubiquitin-dependent protein catabolic process"/>
    <property type="evidence" value="ECO:0007669"/>
    <property type="project" value="UniProtKB-UniRule"/>
</dbReference>
<dbReference type="InterPro" id="IPR018957">
    <property type="entry name" value="Znf_C3HC4_RING-type"/>
</dbReference>
<protein>
    <recommendedName>
        <fullName evidence="11">E3 ubiquitin-protein ligase RMA</fullName>
        <ecNumber evidence="11">2.3.2.27</ecNumber>
    </recommendedName>
    <alternativeName>
        <fullName evidence="11">Protein RING membrane-anchor</fullName>
    </alternativeName>
    <alternativeName>
        <fullName evidence="11">RING-type E3 ubiquitin transferase RMA</fullName>
    </alternativeName>
</protein>
<comment type="catalytic activity">
    <reaction evidence="1 11">
        <text>S-ubiquitinyl-[E2 ubiquitin-conjugating enzyme]-L-cysteine + [acceptor protein]-L-lysine = [E2 ubiquitin-conjugating enzyme]-L-cysteine + N(6)-ubiquitinyl-[acceptor protein]-L-lysine.</text>
        <dbReference type="EC" id="2.3.2.27"/>
    </reaction>
</comment>
<evidence type="ECO:0000256" key="3">
    <source>
        <dbReference type="ARBA" id="ARBA00004906"/>
    </source>
</evidence>
<evidence type="ECO:0000256" key="10">
    <source>
        <dbReference type="PROSITE-ProRule" id="PRU00175"/>
    </source>
</evidence>
<dbReference type="SMART" id="SM00184">
    <property type="entry name" value="RING"/>
    <property type="match status" value="1"/>
</dbReference>
<comment type="function">
    <text evidence="11">E3 ubiquitin-protein ligase.</text>
</comment>
<dbReference type="PROSITE" id="PS00518">
    <property type="entry name" value="ZF_RING_1"/>
    <property type="match status" value="1"/>
</dbReference>
<dbReference type="InterPro" id="IPR013083">
    <property type="entry name" value="Znf_RING/FYVE/PHD"/>
</dbReference>
<accession>A0AAV7FHF2</accession>
<organism evidence="14 15">
    <name type="scientific">Aristolochia fimbriata</name>
    <name type="common">White veined hardy Dutchman's pipe vine</name>
    <dbReference type="NCBI Taxonomy" id="158543"/>
    <lineage>
        <taxon>Eukaryota</taxon>
        <taxon>Viridiplantae</taxon>
        <taxon>Streptophyta</taxon>
        <taxon>Embryophyta</taxon>
        <taxon>Tracheophyta</taxon>
        <taxon>Spermatophyta</taxon>
        <taxon>Magnoliopsida</taxon>
        <taxon>Magnoliidae</taxon>
        <taxon>Piperales</taxon>
        <taxon>Aristolochiaceae</taxon>
        <taxon>Aristolochia</taxon>
    </lineage>
</organism>
<keyword evidence="6 10" id="KW-0863">Zinc-finger</keyword>
<keyword evidence="4 11" id="KW-0808">Transferase</keyword>
<dbReference type="GO" id="GO:0061630">
    <property type="term" value="F:ubiquitin protein ligase activity"/>
    <property type="evidence" value="ECO:0007669"/>
    <property type="project" value="UniProtKB-UniRule"/>
</dbReference>
<gene>
    <name evidence="14" type="ORF">H6P81_004328</name>
</gene>
<dbReference type="Gene3D" id="3.30.40.10">
    <property type="entry name" value="Zinc/RING finger domain, C3HC4 (zinc finger)"/>
    <property type="match status" value="1"/>
</dbReference>
<keyword evidence="8 11" id="KW-0862">Zinc</keyword>
<proteinExistence type="predicted"/>
<feature type="compositionally biased region" description="Low complexity" evidence="12">
    <location>
        <begin position="22"/>
        <end position="32"/>
    </location>
</feature>
<feature type="region of interest" description="Disordered" evidence="12">
    <location>
        <begin position="1"/>
        <end position="63"/>
    </location>
</feature>
<name>A0AAV7FHF2_ARIFI</name>
<comment type="subcellular location">
    <subcellularLocation>
        <location evidence="2">Endomembrane system</location>
    </subcellularLocation>
    <subcellularLocation>
        <location evidence="11">Endoplasmic reticulum membrane</location>
        <topology evidence="11">Single-pass type IV membrane protein</topology>
    </subcellularLocation>
</comment>
<evidence type="ECO:0000256" key="6">
    <source>
        <dbReference type="ARBA" id="ARBA00022771"/>
    </source>
</evidence>
<feature type="compositionally biased region" description="Low complexity" evidence="12">
    <location>
        <begin position="384"/>
        <end position="402"/>
    </location>
</feature>
<comment type="pathway">
    <text evidence="3 11">Protein modification; protein ubiquitination.</text>
</comment>
<evidence type="ECO:0000256" key="8">
    <source>
        <dbReference type="ARBA" id="ARBA00022833"/>
    </source>
</evidence>
<feature type="compositionally biased region" description="Low complexity" evidence="12">
    <location>
        <begin position="161"/>
        <end position="172"/>
    </location>
</feature>
<dbReference type="EC" id="2.3.2.27" evidence="11"/>
<dbReference type="InterPro" id="IPR001841">
    <property type="entry name" value="Znf_RING"/>
</dbReference>
<comment type="caution">
    <text evidence="14">The sequence shown here is derived from an EMBL/GenBank/DDBJ whole genome shotgun (WGS) entry which is preliminary data.</text>
</comment>
<feature type="compositionally biased region" description="Polar residues" evidence="12">
    <location>
        <begin position="33"/>
        <end position="43"/>
    </location>
</feature>
<evidence type="ECO:0000256" key="5">
    <source>
        <dbReference type="ARBA" id="ARBA00022723"/>
    </source>
</evidence>
<sequence>MGSRRAEHRRSNYNNGLPDLASSSTTRSRVTTQEPSPVENPSSAAGVATQIEEEEKNEVEENVGGGGASSGFFGCNICFEMAVDPVLTPCGHLFCWPCIYRWLNGGGYHPRKCPVCMGDVISDNVTPIYGRGPDNPRTPAAAADNTDPVRGMPIPPRPSAHRVVTGRTGTTTSERRPRRSSISRHRSSGGGGSGGAGHEVAVAAEAGFRPSPMVDFVGVTTGPLPAYAGIPLEGQAYFQQPLEAGIYFAPITSIHPHHYLSFAPGTTGIPSASTDRNILRHLPPLPSHPQLMQCLLEDARHLYNVGPMARDTPPQQPLLVLGMDDGIHDGLTEMLNILMDEDPLLPPRRAGAPEERGAAAAASRVLTSGHIFQPIPPPEFGFFASSTSSTTATTRRGNTSAAPPRSLGEPTFPPPEKRRRL</sequence>
<dbReference type="PANTHER" id="PTHR12313">
    <property type="entry name" value="E3 UBIQUITIN-PROTEIN LIGASE RNF5-RELATED"/>
    <property type="match status" value="1"/>
</dbReference>
<dbReference type="PROSITE" id="PS50089">
    <property type="entry name" value="ZF_RING_2"/>
    <property type="match status" value="1"/>
</dbReference>
<evidence type="ECO:0000256" key="7">
    <source>
        <dbReference type="ARBA" id="ARBA00022786"/>
    </source>
</evidence>
<feature type="compositionally biased region" description="Gly residues" evidence="12">
    <location>
        <begin position="188"/>
        <end position="197"/>
    </location>
</feature>
<dbReference type="GO" id="GO:0005789">
    <property type="term" value="C:endoplasmic reticulum membrane"/>
    <property type="evidence" value="ECO:0007669"/>
    <property type="project" value="UniProtKB-SubCell"/>
</dbReference>
<evidence type="ECO:0000256" key="4">
    <source>
        <dbReference type="ARBA" id="ARBA00022679"/>
    </source>
</evidence>
<evidence type="ECO:0000256" key="11">
    <source>
        <dbReference type="RuleBase" id="RU369090"/>
    </source>
</evidence>
<feature type="compositionally biased region" description="Acidic residues" evidence="12">
    <location>
        <begin position="51"/>
        <end position="61"/>
    </location>
</feature>
<evidence type="ECO:0000259" key="13">
    <source>
        <dbReference type="PROSITE" id="PS50089"/>
    </source>
</evidence>
<keyword evidence="15" id="KW-1185">Reference proteome</keyword>
<feature type="region of interest" description="Disordered" evidence="12">
    <location>
        <begin position="382"/>
        <end position="421"/>
    </location>
</feature>
<keyword evidence="11" id="KW-0256">Endoplasmic reticulum</keyword>
<keyword evidence="7 11" id="KW-0833">Ubl conjugation pathway</keyword>
<evidence type="ECO:0000313" key="15">
    <source>
        <dbReference type="Proteomes" id="UP000825729"/>
    </source>
</evidence>
<feature type="compositionally biased region" description="Basic residues" evidence="12">
    <location>
        <begin position="176"/>
        <end position="187"/>
    </location>
</feature>
<dbReference type="EMBL" id="JAINDJ010000002">
    <property type="protein sequence ID" value="KAG9459820.1"/>
    <property type="molecule type" value="Genomic_DNA"/>
</dbReference>
<feature type="domain" description="RING-type" evidence="13">
    <location>
        <begin position="75"/>
        <end position="116"/>
    </location>
</feature>
<dbReference type="InterPro" id="IPR045103">
    <property type="entry name" value="RNF5/RNF185-like"/>
</dbReference>
<dbReference type="Proteomes" id="UP000825729">
    <property type="component" value="Unassembled WGS sequence"/>
</dbReference>
<evidence type="ECO:0000256" key="9">
    <source>
        <dbReference type="ARBA" id="ARBA00023136"/>
    </source>
</evidence>
<feature type="region of interest" description="Disordered" evidence="12">
    <location>
        <begin position="129"/>
        <end position="198"/>
    </location>
</feature>
<keyword evidence="5 11" id="KW-0479">Metal-binding</keyword>
<dbReference type="Pfam" id="PF00097">
    <property type="entry name" value="zf-C3HC4"/>
    <property type="match status" value="1"/>
</dbReference>
<dbReference type="GO" id="GO:0008270">
    <property type="term" value="F:zinc ion binding"/>
    <property type="evidence" value="ECO:0007669"/>
    <property type="project" value="UniProtKB-KW"/>
</dbReference>
<reference evidence="14 15" key="1">
    <citation type="submission" date="2021-07" db="EMBL/GenBank/DDBJ databases">
        <title>The Aristolochia fimbriata genome: insights into angiosperm evolution, floral development and chemical biosynthesis.</title>
        <authorList>
            <person name="Jiao Y."/>
        </authorList>
    </citation>
    <scope>NUCLEOTIDE SEQUENCE [LARGE SCALE GENOMIC DNA]</scope>
    <source>
        <strain evidence="14">IBCAS-2021</strain>
        <tissue evidence="14">Leaf</tissue>
    </source>
</reference>
<evidence type="ECO:0000256" key="2">
    <source>
        <dbReference type="ARBA" id="ARBA00004308"/>
    </source>
</evidence>
<dbReference type="InterPro" id="IPR017907">
    <property type="entry name" value="Znf_RING_CS"/>
</dbReference>
<evidence type="ECO:0000256" key="1">
    <source>
        <dbReference type="ARBA" id="ARBA00000900"/>
    </source>
</evidence>
<evidence type="ECO:0000256" key="12">
    <source>
        <dbReference type="SAM" id="MobiDB-lite"/>
    </source>
</evidence>
<evidence type="ECO:0000313" key="14">
    <source>
        <dbReference type="EMBL" id="KAG9459820.1"/>
    </source>
</evidence>
<comment type="domain">
    <text evidence="11">The RING-type zinc finger domain is responsible for E3 ligase activity.</text>
</comment>